<dbReference type="OrthoDB" id="1680238at2"/>
<keyword evidence="1" id="KW-0472">Membrane</keyword>
<organism evidence="2 3">
    <name type="scientific">Paenibacillus taihuensis</name>
    <dbReference type="NCBI Taxonomy" id="1156355"/>
    <lineage>
        <taxon>Bacteria</taxon>
        <taxon>Bacillati</taxon>
        <taxon>Bacillota</taxon>
        <taxon>Bacilli</taxon>
        <taxon>Bacillales</taxon>
        <taxon>Paenibacillaceae</taxon>
        <taxon>Paenibacillus</taxon>
    </lineage>
</organism>
<keyword evidence="3" id="KW-1185">Reference proteome</keyword>
<protein>
    <submittedName>
        <fullName evidence="2">Uncharacterized protein</fullName>
    </submittedName>
</protein>
<dbReference type="AlphaFoldDB" id="A0A3D9RNH5"/>
<name>A0A3D9RNH5_9BACL</name>
<dbReference type="EMBL" id="QTTN01000020">
    <property type="protein sequence ID" value="REE81028.1"/>
    <property type="molecule type" value="Genomic_DNA"/>
</dbReference>
<evidence type="ECO:0000313" key="3">
    <source>
        <dbReference type="Proteomes" id="UP000256304"/>
    </source>
</evidence>
<accession>A0A3D9RNH5</accession>
<feature type="transmembrane region" description="Helical" evidence="1">
    <location>
        <begin position="255"/>
        <end position="274"/>
    </location>
</feature>
<feature type="transmembrane region" description="Helical" evidence="1">
    <location>
        <begin position="159"/>
        <end position="181"/>
    </location>
</feature>
<reference evidence="2 3" key="1">
    <citation type="submission" date="2018-08" db="EMBL/GenBank/DDBJ databases">
        <title>Genomic Encyclopedia of Type Strains, Phase III (KMG-III): the genomes of soil and plant-associated and newly described type strains.</title>
        <authorList>
            <person name="Whitman W."/>
        </authorList>
    </citation>
    <scope>NUCLEOTIDE SEQUENCE [LARGE SCALE GENOMIC DNA]</scope>
    <source>
        <strain evidence="2 3">CGMCC 1.10966</strain>
    </source>
</reference>
<feature type="transmembrane region" description="Helical" evidence="1">
    <location>
        <begin position="101"/>
        <end position="121"/>
    </location>
</feature>
<gene>
    <name evidence="2" type="ORF">A8990_12074</name>
</gene>
<feature type="transmembrane region" description="Helical" evidence="1">
    <location>
        <begin position="6"/>
        <end position="27"/>
    </location>
</feature>
<dbReference type="RefSeq" id="WP_116190283.1">
    <property type="nucleotide sequence ID" value="NZ_QTTN01000020.1"/>
</dbReference>
<keyword evidence="1" id="KW-1133">Transmembrane helix</keyword>
<keyword evidence="1" id="KW-0812">Transmembrane</keyword>
<proteinExistence type="predicted"/>
<dbReference type="Proteomes" id="UP000256304">
    <property type="component" value="Unassembled WGS sequence"/>
</dbReference>
<feature type="transmembrane region" description="Helical" evidence="1">
    <location>
        <begin position="201"/>
        <end position="221"/>
    </location>
</feature>
<sequence>MPETFWTNTIWFILLGITTLIELAILLRRAKRPYFMLAFYFTITGMSFCFEMVVLSYLNAYTYKPMLIPQSPPNDAIAGNLFSQFSVSATAALLALFRPRFYWCILFALVYGGIEELFLYLGIYEHYWYRTWMTVVFLLIFFWIATKSYNVCFSSKWRFWRYPFILFGLVTLYIHSITWVLQLAGIRRYSSTLVPGSDRSMVILSASETLILGSITIYLYFSRIRWRWKLVVIVLLFLALKAMEQLQLITLKDGWFLAASFICIGGMYLYTYLLDRMYNQVNYTEEWMKQ</sequence>
<feature type="transmembrane region" description="Helical" evidence="1">
    <location>
        <begin position="127"/>
        <end position="147"/>
    </location>
</feature>
<feature type="transmembrane region" description="Helical" evidence="1">
    <location>
        <begin position="77"/>
        <end position="96"/>
    </location>
</feature>
<comment type="caution">
    <text evidence="2">The sequence shown here is derived from an EMBL/GenBank/DDBJ whole genome shotgun (WGS) entry which is preliminary data.</text>
</comment>
<evidence type="ECO:0000313" key="2">
    <source>
        <dbReference type="EMBL" id="REE81028.1"/>
    </source>
</evidence>
<evidence type="ECO:0000256" key="1">
    <source>
        <dbReference type="SAM" id="Phobius"/>
    </source>
</evidence>
<feature type="transmembrane region" description="Helical" evidence="1">
    <location>
        <begin position="228"/>
        <end position="249"/>
    </location>
</feature>
<feature type="transmembrane region" description="Helical" evidence="1">
    <location>
        <begin position="34"/>
        <end position="57"/>
    </location>
</feature>